<feature type="domain" description="Splicing factor Cactin C-terminal" evidence="4">
    <location>
        <begin position="335"/>
        <end position="470"/>
    </location>
</feature>
<dbReference type="PANTHER" id="PTHR21737:SF4">
    <property type="entry name" value="SPLICING FACTOR CACTIN"/>
    <property type="match status" value="1"/>
</dbReference>
<evidence type="ECO:0000256" key="1">
    <source>
        <dbReference type="ARBA" id="ARBA00006895"/>
    </source>
</evidence>
<comment type="caution">
    <text evidence="6">The sequence shown here is derived from an EMBL/GenBank/DDBJ whole genome shotgun (WGS) entry which is preliminary data.</text>
</comment>
<evidence type="ECO:0000313" key="7">
    <source>
        <dbReference type="Proteomes" id="UP001310890"/>
    </source>
</evidence>
<gene>
    <name evidence="6" type="ORF">LTR62_005677</name>
</gene>
<dbReference type="Pfam" id="PF10312">
    <property type="entry name" value="Cactin_mid"/>
    <property type="match status" value="1"/>
</dbReference>
<feature type="domain" description="Splicing factor cactin central" evidence="5">
    <location>
        <begin position="11"/>
        <end position="197"/>
    </location>
</feature>
<protein>
    <recommendedName>
        <fullName evidence="2">Splicing factor Cactin</fullName>
    </recommendedName>
</protein>
<name>A0AAN7TCV8_9PEZI</name>
<dbReference type="EMBL" id="JAVRRL010000047">
    <property type="protein sequence ID" value="KAK5110637.1"/>
    <property type="molecule type" value="Genomic_DNA"/>
</dbReference>
<feature type="region of interest" description="Disordered" evidence="3">
    <location>
        <begin position="213"/>
        <end position="237"/>
    </location>
</feature>
<dbReference type="GO" id="GO:0005737">
    <property type="term" value="C:cytoplasm"/>
    <property type="evidence" value="ECO:0007669"/>
    <property type="project" value="TreeGrafter"/>
</dbReference>
<dbReference type="SMART" id="SM01050">
    <property type="entry name" value="CactinC_cactus"/>
    <property type="match status" value="1"/>
</dbReference>
<comment type="similarity">
    <text evidence="1">Belongs to the CACTIN family.</text>
</comment>
<dbReference type="GO" id="GO:0005681">
    <property type="term" value="C:spliceosomal complex"/>
    <property type="evidence" value="ECO:0007669"/>
    <property type="project" value="TreeGrafter"/>
</dbReference>
<evidence type="ECO:0000256" key="2">
    <source>
        <dbReference type="ARBA" id="ARBA00034534"/>
    </source>
</evidence>
<evidence type="ECO:0000256" key="3">
    <source>
        <dbReference type="SAM" id="MobiDB-lite"/>
    </source>
</evidence>
<dbReference type="AlphaFoldDB" id="A0AAN7TCV8"/>
<dbReference type="InterPro" id="IPR019134">
    <property type="entry name" value="Cactin_C"/>
</dbReference>
<dbReference type="GO" id="GO:0045292">
    <property type="term" value="P:mRNA cis splicing, via spliceosome"/>
    <property type="evidence" value="ECO:0007669"/>
    <property type="project" value="TreeGrafter"/>
</dbReference>
<dbReference type="Pfam" id="PF09732">
    <property type="entry name" value="CactinC_cactus"/>
    <property type="match status" value="1"/>
</dbReference>
<evidence type="ECO:0000259" key="5">
    <source>
        <dbReference type="Pfam" id="PF10312"/>
    </source>
</evidence>
<dbReference type="InterPro" id="IPR018816">
    <property type="entry name" value="Cactin_central"/>
</dbReference>
<evidence type="ECO:0000259" key="4">
    <source>
        <dbReference type="Pfam" id="PF09732"/>
    </source>
</evidence>
<sequence>MSRASIPAKRSAPDAQEAAWVADEDRFVLEQSKKKAAIRVKGGRGGAIDWLAVILAASDPDRDPLDDEVDLDQLDLRDPVGVFAALDEKELAELEKGIDGYLLLEHGRHNVEYWRTMKTTCAESRKNLKSDQAVSARGVSSVAGDLDKLLAPKDLEGLEKLEKQIKTKLASDAPIDTDYWEHLLSTLLTYKAKARLKLITESIVRSRLMRLREQQGRQADARKDQSEANTESDEDRLDLLSDADFAKRIGHEQQQVSKEGFIAGWQSFLASATESEPSVKRQRTSTDLVASSVSSSNSSAQAAFDKDLSKTLQTNEQLLTTEENVITKGISSWPPSTNPRKPRYFARQITGYEWNKYNQTHYDADNPPPKIIQGYKFNILYPDLADITKAPTYKIERSDGRRRGETRAEAGEEDACLIRFVAGAPYEDIGFRIVDREWDFSAKSQRGFRSKFEKGVLQLHFQFKKIYYRK</sequence>
<dbReference type="Proteomes" id="UP001310890">
    <property type="component" value="Unassembled WGS sequence"/>
</dbReference>
<accession>A0AAN7TCV8</accession>
<organism evidence="6 7">
    <name type="scientific">Meristemomyces frigidus</name>
    <dbReference type="NCBI Taxonomy" id="1508187"/>
    <lineage>
        <taxon>Eukaryota</taxon>
        <taxon>Fungi</taxon>
        <taxon>Dikarya</taxon>
        <taxon>Ascomycota</taxon>
        <taxon>Pezizomycotina</taxon>
        <taxon>Dothideomycetes</taxon>
        <taxon>Dothideomycetidae</taxon>
        <taxon>Mycosphaerellales</taxon>
        <taxon>Teratosphaeriaceae</taxon>
        <taxon>Meristemomyces</taxon>
    </lineage>
</organism>
<reference evidence="6" key="1">
    <citation type="submission" date="2023-08" db="EMBL/GenBank/DDBJ databases">
        <title>Black Yeasts Isolated from many extreme environments.</title>
        <authorList>
            <person name="Coleine C."/>
            <person name="Stajich J.E."/>
            <person name="Selbmann L."/>
        </authorList>
    </citation>
    <scope>NUCLEOTIDE SEQUENCE</scope>
    <source>
        <strain evidence="6">CCFEE 5401</strain>
    </source>
</reference>
<feature type="compositionally biased region" description="Basic and acidic residues" evidence="3">
    <location>
        <begin position="213"/>
        <end position="226"/>
    </location>
</feature>
<proteinExistence type="inferred from homology"/>
<dbReference type="PANTHER" id="PTHR21737">
    <property type="entry name" value="POLYGLUTAMINE BINDING PROTEIN 1/MARVEL MEMBRANE-ASSOCIATING DOMAIN CONTAINING 3"/>
    <property type="match status" value="1"/>
</dbReference>
<evidence type="ECO:0000313" key="6">
    <source>
        <dbReference type="EMBL" id="KAK5110637.1"/>
    </source>
</evidence>